<proteinExistence type="predicted"/>
<dbReference type="AlphaFoldDB" id="A0A9D4JEM8"/>
<reference evidence="3" key="1">
    <citation type="journal article" date="2019" name="bioRxiv">
        <title>The Genome of the Zebra Mussel, Dreissena polymorpha: A Resource for Invasive Species Research.</title>
        <authorList>
            <person name="McCartney M.A."/>
            <person name="Auch B."/>
            <person name="Kono T."/>
            <person name="Mallez S."/>
            <person name="Zhang Y."/>
            <person name="Obille A."/>
            <person name="Becker A."/>
            <person name="Abrahante J.E."/>
            <person name="Garbe J."/>
            <person name="Badalamenti J.P."/>
            <person name="Herman A."/>
            <person name="Mangelson H."/>
            <person name="Liachko I."/>
            <person name="Sullivan S."/>
            <person name="Sone E.D."/>
            <person name="Koren S."/>
            <person name="Silverstein K.A.T."/>
            <person name="Beckman K.B."/>
            <person name="Gohl D.M."/>
        </authorList>
    </citation>
    <scope>NUCLEOTIDE SEQUENCE</scope>
    <source>
        <strain evidence="3">Duluth1</strain>
        <tissue evidence="3">Whole animal</tissue>
    </source>
</reference>
<name>A0A9D4JEM8_DREPO</name>
<evidence type="ECO:0000313" key="4">
    <source>
        <dbReference type="Proteomes" id="UP000828390"/>
    </source>
</evidence>
<keyword evidence="4" id="KW-1185">Reference proteome</keyword>
<gene>
    <name evidence="3" type="ORF">DPMN_138418</name>
</gene>
<evidence type="ECO:0000256" key="1">
    <source>
        <dbReference type="SAM" id="MobiDB-lite"/>
    </source>
</evidence>
<dbReference type="OrthoDB" id="64893at2759"/>
<feature type="region of interest" description="Disordered" evidence="1">
    <location>
        <begin position="246"/>
        <end position="366"/>
    </location>
</feature>
<reference evidence="3" key="2">
    <citation type="submission" date="2020-11" db="EMBL/GenBank/DDBJ databases">
        <authorList>
            <person name="McCartney M.A."/>
            <person name="Auch B."/>
            <person name="Kono T."/>
            <person name="Mallez S."/>
            <person name="Becker A."/>
            <person name="Gohl D.M."/>
            <person name="Silverstein K.A.T."/>
            <person name="Koren S."/>
            <person name="Bechman K.B."/>
            <person name="Herman A."/>
            <person name="Abrahante J.E."/>
            <person name="Garbe J."/>
        </authorList>
    </citation>
    <scope>NUCLEOTIDE SEQUENCE</scope>
    <source>
        <strain evidence="3">Duluth1</strain>
        <tissue evidence="3">Whole animal</tissue>
    </source>
</reference>
<feature type="compositionally biased region" description="Low complexity" evidence="1">
    <location>
        <begin position="246"/>
        <end position="362"/>
    </location>
</feature>
<accession>A0A9D4JEM8</accession>
<evidence type="ECO:0000313" key="3">
    <source>
        <dbReference type="EMBL" id="KAH3810036.1"/>
    </source>
</evidence>
<feature type="chain" id="PRO_5039017779" description="Chitin-binding type-4 domain-containing protein" evidence="2">
    <location>
        <begin position="23"/>
        <end position="440"/>
    </location>
</feature>
<evidence type="ECO:0008006" key="5">
    <source>
        <dbReference type="Google" id="ProtNLM"/>
    </source>
</evidence>
<dbReference type="EMBL" id="JAIWYP010000006">
    <property type="protein sequence ID" value="KAH3810036.1"/>
    <property type="molecule type" value="Genomic_DNA"/>
</dbReference>
<sequence>MSFVTSIFATLFAMATILKVNGHGMLWDPPQRSSAWRFGYKVPINYNDNEQFCGGAGVQWNQNGGRCGVCGDNYANQVKENEDLTGKYVTGTITGSYVKGANITATVKLTANHKGWWEFRVCPLPNSRTKVTQECLNQYLLTNHKGTTRYDLDANQITGTGEFKVGLKLPDDVSCENCVLQWIYNTGNSWGCDSTTGTCCVGCGPGQENFWNCADIRIINTESSPTTASTTQEATTAPHVTTTFAASAKTTESDSSSSSTGTPTSSTISSSTTTTTPTEGTQTTTPTEGTQTTKPTEGTQTTTKAEGTQTTTILKITTDTPTTTGKPPSFTSTTTSSISSSSASSSSTTRKTTKSPSSTTTSERNSPCKAIGAWFGDIAMDDWCAINCAAGYCPSSHCSCTSVTYVCACEPVPPFNVAGMKEWCCANCALGYCPSTHCSC</sequence>
<comment type="caution">
    <text evidence="3">The sequence shown here is derived from an EMBL/GenBank/DDBJ whole genome shotgun (WGS) entry which is preliminary data.</text>
</comment>
<keyword evidence="2" id="KW-0732">Signal</keyword>
<protein>
    <recommendedName>
        <fullName evidence="5">Chitin-binding type-4 domain-containing protein</fullName>
    </recommendedName>
</protein>
<feature type="signal peptide" evidence="2">
    <location>
        <begin position="1"/>
        <end position="22"/>
    </location>
</feature>
<evidence type="ECO:0000256" key="2">
    <source>
        <dbReference type="SAM" id="SignalP"/>
    </source>
</evidence>
<dbReference type="Proteomes" id="UP000828390">
    <property type="component" value="Unassembled WGS sequence"/>
</dbReference>
<organism evidence="3 4">
    <name type="scientific">Dreissena polymorpha</name>
    <name type="common">Zebra mussel</name>
    <name type="synonym">Mytilus polymorpha</name>
    <dbReference type="NCBI Taxonomy" id="45954"/>
    <lineage>
        <taxon>Eukaryota</taxon>
        <taxon>Metazoa</taxon>
        <taxon>Spiralia</taxon>
        <taxon>Lophotrochozoa</taxon>
        <taxon>Mollusca</taxon>
        <taxon>Bivalvia</taxon>
        <taxon>Autobranchia</taxon>
        <taxon>Heteroconchia</taxon>
        <taxon>Euheterodonta</taxon>
        <taxon>Imparidentia</taxon>
        <taxon>Neoheterodontei</taxon>
        <taxon>Myida</taxon>
        <taxon>Dreissenoidea</taxon>
        <taxon>Dreissenidae</taxon>
        <taxon>Dreissena</taxon>
    </lineage>
</organism>